<dbReference type="InterPro" id="IPR036317">
    <property type="entry name" value="Cullin_homology_sf"/>
</dbReference>
<dbReference type="GO" id="GO:0070979">
    <property type="term" value="P:protein K11-linked ubiquitination"/>
    <property type="evidence" value="ECO:0007669"/>
    <property type="project" value="TreeGrafter"/>
</dbReference>
<dbReference type="PROSITE" id="PS50069">
    <property type="entry name" value="CULLIN_2"/>
    <property type="match status" value="2"/>
</dbReference>
<gene>
    <name evidence="5" type="primary">LOC103506258</name>
</gene>
<keyword evidence="4" id="KW-1185">Reference proteome</keyword>
<dbReference type="PANTHER" id="PTHR45957">
    <property type="entry name" value="ANAPHASE-PROMOTING COMPLEX SUBUNIT 2"/>
    <property type="match status" value="1"/>
</dbReference>
<evidence type="ECO:0000256" key="2">
    <source>
        <dbReference type="SAM" id="MobiDB-lite"/>
    </source>
</evidence>
<dbReference type="GO" id="GO:0005680">
    <property type="term" value="C:anaphase-promoting complex"/>
    <property type="evidence" value="ECO:0007669"/>
    <property type="project" value="TreeGrafter"/>
</dbReference>
<evidence type="ECO:0000313" key="4">
    <source>
        <dbReference type="Proteomes" id="UP000079169"/>
    </source>
</evidence>
<dbReference type="SUPFAM" id="SSF75632">
    <property type="entry name" value="Cullin homology domain"/>
    <property type="match status" value="2"/>
</dbReference>
<dbReference type="InterPro" id="IPR044554">
    <property type="entry name" value="ANAPC2"/>
</dbReference>
<dbReference type="InterPro" id="IPR016158">
    <property type="entry name" value="Cullin_homology"/>
</dbReference>
<dbReference type="PANTHER" id="PTHR45957:SF1">
    <property type="entry name" value="ANAPHASE-PROMOTING COMPLEX SUBUNIT 2"/>
    <property type="match status" value="1"/>
</dbReference>
<dbReference type="STRING" id="121845.A0A1S3CVY0"/>
<dbReference type="SMART" id="SM00182">
    <property type="entry name" value="CULLIN"/>
    <property type="match status" value="1"/>
</dbReference>
<feature type="region of interest" description="Disordered" evidence="2">
    <location>
        <begin position="132"/>
        <end position="197"/>
    </location>
</feature>
<evidence type="ECO:0000313" key="5">
    <source>
        <dbReference type="RefSeq" id="XP_008468866.1"/>
    </source>
</evidence>
<dbReference type="RefSeq" id="XP_008468866.1">
    <property type="nucleotide sequence ID" value="XM_008470644.1"/>
</dbReference>
<proteinExistence type="inferred from homology"/>
<name>A0A1S3CVY0_DIACI</name>
<organism evidence="4 5">
    <name type="scientific">Diaphorina citri</name>
    <name type="common">Asian citrus psyllid</name>
    <dbReference type="NCBI Taxonomy" id="121845"/>
    <lineage>
        <taxon>Eukaryota</taxon>
        <taxon>Metazoa</taxon>
        <taxon>Ecdysozoa</taxon>
        <taxon>Arthropoda</taxon>
        <taxon>Hexapoda</taxon>
        <taxon>Insecta</taxon>
        <taxon>Pterygota</taxon>
        <taxon>Neoptera</taxon>
        <taxon>Paraneoptera</taxon>
        <taxon>Hemiptera</taxon>
        <taxon>Sternorrhyncha</taxon>
        <taxon>Psylloidea</taxon>
        <taxon>Psyllidae</taxon>
        <taxon>Diaphorininae</taxon>
        <taxon>Diaphorina</taxon>
    </lineage>
</organism>
<sequence>MSNRTLNWKPHLGSVKLEIELKYGRTLNLTVSPTHAAIISHFETKPEWTIDELSAVLHVSATVLRRKITYWQSQGLIREIASDRFVLIEEETSESPSKNKNNTVPDGTSENVVIVWLSRIYSPDKYINFNGISAKTPKSDSNDEEKTSMEVKSDETLDEEMDTSGSEKAISESPAQIKNQLPVTDGGEKTKPQSNHDVIFEENKQRLMYLLYETYTRLRIDQLFNIIIEYPDSGPAVDDLRKCLQKVNLRSTLTGKLQMSLETRLLHPGVNTCDILTAYISAIRALKQLDPSGVLLETVTKPIRQYLRNRDDTIRCVVHSLTEEGPSDLAEELVSGSANVQNCEDTDDIADWENWLPDPVDADPSSNSKSRRTSDIITMLVNVYGSKELFVNEYRTLLADRLLSNFTYRTEKEIRYLELLKLRFGDSLLHCCEVMLKDIYDSKRINAHLHTDTSFEFNNQQFPVTAMILSAQFWPTFKDETLELPNVIKEHFAVYTKAFEAFKGNRTLNWKPHLGSVC</sequence>
<dbReference type="Pfam" id="PF25773">
    <property type="entry name" value="TPR_ANAPC2"/>
    <property type="match status" value="1"/>
</dbReference>
<comment type="similarity">
    <text evidence="1">Belongs to the cullin family.</text>
</comment>
<dbReference type="AlphaFoldDB" id="A0A1S3CVY0"/>
<dbReference type="PaxDb" id="121845-A0A1S3CVY0"/>
<accession>A0A1S3CVY0</accession>
<reference evidence="5" key="1">
    <citation type="submission" date="2025-08" db="UniProtKB">
        <authorList>
            <consortium name="RefSeq"/>
        </authorList>
    </citation>
    <scope>IDENTIFICATION</scope>
</reference>
<dbReference type="GeneID" id="103506258"/>
<dbReference type="GO" id="GO:0031625">
    <property type="term" value="F:ubiquitin protein ligase binding"/>
    <property type="evidence" value="ECO:0007669"/>
    <property type="project" value="InterPro"/>
</dbReference>
<dbReference type="Proteomes" id="UP000079169">
    <property type="component" value="Unplaced"/>
</dbReference>
<dbReference type="GO" id="GO:0007091">
    <property type="term" value="P:metaphase/anaphase transition of mitotic cell cycle"/>
    <property type="evidence" value="ECO:0007669"/>
    <property type="project" value="TreeGrafter"/>
</dbReference>
<feature type="domain" description="Cullin family profile" evidence="3">
    <location>
        <begin position="344"/>
        <end position="518"/>
    </location>
</feature>
<protein>
    <submittedName>
        <fullName evidence="5">Anaphase-promoting complex subunit 2</fullName>
    </submittedName>
</protein>
<evidence type="ECO:0000259" key="3">
    <source>
        <dbReference type="PROSITE" id="PS50069"/>
    </source>
</evidence>
<dbReference type="GO" id="GO:0006511">
    <property type="term" value="P:ubiquitin-dependent protein catabolic process"/>
    <property type="evidence" value="ECO:0007669"/>
    <property type="project" value="InterPro"/>
</dbReference>
<dbReference type="Gene3D" id="3.30.230.130">
    <property type="entry name" value="Cullin, Chain C, Domain 2"/>
    <property type="match status" value="2"/>
</dbReference>
<dbReference type="InterPro" id="IPR057975">
    <property type="entry name" value="TPR_ANAPC2"/>
</dbReference>
<evidence type="ECO:0000256" key="1">
    <source>
        <dbReference type="PROSITE-ProRule" id="PRU00330"/>
    </source>
</evidence>
<dbReference type="KEGG" id="dci:103506258"/>
<feature type="compositionally biased region" description="Basic and acidic residues" evidence="2">
    <location>
        <begin position="137"/>
        <end position="155"/>
    </location>
</feature>
<dbReference type="Gene3D" id="1.20.1310.10">
    <property type="entry name" value="Cullin Repeats"/>
    <property type="match status" value="1"/>
</dbReference>
<feature type="compositionally biased region" description="Polar residues" evidence="2">
    <location>
        <begin position="173"/>
        <end position="182"/>
    </location>
</feature>
<feature type="domain" description="Cullin family profile" evidence="3">
    <location>
        <begin position="1"/>
        <end position="72"/>
    </location>
</feature>
<dbReference type="FunFam" id="1.20.1310.10:FF:000052">
    <property type="entry name" value="Anaphase-promoting complex subunit 2"/>
    <property type="match status" value="1"/>
</dbReference>